<protein>
    <submittedName>
        <fullName evidence="4">TRAP transporter large permease subunit</fullName>
    </submittedName>
</protein>
<keyword evidence="2" id="KW-0812">Transmembrane</keyword>
<evidence type="ECO:0000313" key="4">
    <source>
        <dbReference type="EMBL" id="XCC97398.1"/>
    </source>
</evidence>
<evidence type="ECO:0000256" key="1">
    <source>
        <dbReference type="RuleBase" id="RU369079"/>
    </source>
</evidence>
<feature type="transmembrane region" description="Helical" evidence="2">
    <location>
        <begin position="72"/>
        <end position="93"/>
    </location>
</feature>
<keyword evidence="2" id="KW-1133">Transmembrane helix</keyword>
<dbReference type="EMBL" id="CP123388">
    <property type="protein sequence ID" value="XCC97398.1"/>
    <property type="molecule type" value="Genomic_DNA"/>
</dbReference>
<gene>
    <name evidence="4" type="ORF">PVT71_26790</name>
</gene>
<keyword evidence="2" id="KW-0472">Membrane</keyword>
<feature type="transmembrane region" description="Helical" evidence="2">
    <location>
        <begin position="33"/>
        <end position="60"/>
    </location>
</feature>
<keyword evidence="4" id="KW-0614">Plasmid</keyword>
<evidence type="ECO:0000259" key="3">
    <source>
        <dbReference type="Pfam" id="PF06808"/>
    </source>
</evidence>
<dbReference type="GO" id="GO:0005886">
    <property type="term" value="C:plasma membrane"/>
    <property type="evidence" value="ECO:0007669"/>
    <property type="project" value="UniProtKB-SubCell"/>
</dbReference>
<dbReference type="InterPro" id="IPR010656">
    <property type="entry name" value="DctM"/>
</dbReference>
<sequence>MGMPTSGVYVLLAALVAPSLVEAGVTPIAAHLFILYFGMMSMITPPVALAAFAASAISGAGAVATGVAAMRVGWAAFILPFAFVATPALLLEGSLQETVLAAVLTTVGVGAVTIGITGYWARHLNIVLRIVFVILGAVAIPLGFIGVPMLVHTLAAAGVVILAAGLSFSKPAKAGNGQAAEREV</sequence>
<proteinExistence type="predicted"/>
<organism evidence="4">
    <name type="scientific">Alloyangia sp. H15</name>
    <dbReference type="NCBI Taxonomy" id="3029062"/>
    <lineage>
        <taxon>Bacteria</taxon>
        <taxon>Pseudomonadati</taxon>
        <taxon>Pseudomonadota</taxon>
        <taxon>Alphaproteobacteria</taxon>
        <taxon>Rhodobacterales</taxon>
        <taxon>Roseobacteraceae</taxon>
        <taxon>Alloyangia</taxon>
    </lineage>
</organism>
<accession>A0AAU8ASC2</accession>
<dbReference type="PANTHER" id="PTHR43849:SF2">
    <property type="entry name" value="BLL3936 PROTEIN"/>
    <property type="match status" value="1"/>
</dbReference>
<feature type="transmembrane region" description="Helical" evidence="2">
    <location>
        <begin position="150"/>
        <end position="168"/>
    </location>
</feature>
<keyword evidence="1" id="KW-1003">Cell membrane</keyword>
<name>A0AAU8ASC2_9RHOB</name>
<comment type="subcellular location">
    <subcellularLocation>
        <location evidence="1">Cell inner membrane</location>
        <topology evidence="1">Multi-pass membrane protein</topology>
    </subcellularLocation>
</comment>
<dbReference type="Pfam" id="PF06808">
    <property type="entry name" value="DctM"/>
    <property type="match status" value="1"/>
</dbReference>
<dbReference type="PANTHER" id="PTHR43849">
    <property type="entry name" value="BLL3936 PROTEIN"/>
    <property type="match status" value="1"/>
</dbReference>
<dbReference type="AlphaFoldDB" id="A0AAU8ASC2"/>
<dbReference type="GO" id="GO:0022857">
    <property type="term" value="F:transmembrane transporter activity"/>
    <property type="evidence" value="ECO:0007669"/>
    <property type="project" value="UniProtKB-UniRule"/>
</dbReference>
<evidence type="ECO:0000256" key="2">
    <source>
        <dbReference type="SAM" id="Phobius"/>
    </source>
</evidence>
<geneLocation type="plasmid" evidence="4">
    <name>unnamed3</name>
</geneLocation>
<feature type="domain" description="TRAP C4-dicarboxylate transport system permease DctM subunit" evidence="3">
    <location>
        <begin position="1"/>
        <end position="94"/>
    </location>
</feature>
<feature type="transmembrane region" description="Helical" evidence="2">
    <location>
        <begin position="126"/>
        <end position="144"/>
    </location>
</feature>
<keyword evidence="1" id="KW-0813">Transport</keyword>
<reference evidence="4" key="1">
    <citation type="submission" date="2023-02" db="EMBL/GenBank/DDBJ databases">
        <title>Description and genomic characterization of Salipiger bruguierae sp. nov., isolated from the sediment of mangrove plant Bruguiera sexangula.</title>
        <authorList>
            <person name="Long M."/>
        </authorList>
    </citation>
    <scope>NUCLEOTIDE SEQUENCE</scope>
    <source>
        <strain evidence="4">H15</strain>
        <plasmid evidence="4">unnamed3</plasmid>
    </source>
</reference>
<comment type="function">
    <text evidence="1">Part of the tripartite ATP-independent periplasmic (TRAP) transport system.</text>
</comment>
<feature type="transmembrane region" description="Helical" evidence="2">
    <location>
        <begin position="99"/>
        <end position="119"/>
    </location>
</feature>
<dbReference type="RefSeq" id="WP_353476288.1">
    <property type="nucleotide sequence ID" value="NZ_CP123388.1"/>
</dbReference>
<keyword evidence="1" id="KW-0997">Cell inner membrane</keyword>